<protein>
    <submittedName>
        <fullName evidence="1">Uncharacterized protein</fullName>
    </submittedName>
</protein>
<name>A0AAV7TFL4_PLEWA</name>
<dbReference type="AlphaFoldDB" id="A0AAV7TFL4"/>
<reference evidence="1" key="1">
    <citation type="journal article" date="2022" name="bioRxiv">
        <title>Sequencing and chromosome-scale assembly of the giantPleurodeles waltlgenome.</title>
        <authorList>
            <person name="Brown T."/>
            <person name="Elewa A."/>
            <person name="Iarovenko S."/>
            <person name="Subramanian E."/>
            <person name="Araus A.J."/>
            <person name="Petzold A."/>
            <person name="Susuki M."/>
            <person name="Suzuki K.-i.T."/>
            <person name="Hayashi T."/>
            <person name="Toyoda A."/>
            <person name="Oliveira C."/>
            <person name="Osipova E."/>
            <person name="Leigh N.D."/>
            <person name="Simon A."/>
            <person name="Yun M.H."/>
        </authorList>
    </citation>
    <scope>NUCLEOTIDE SEQUENCE</scope>
    <source>
        <strain evidence="1">20211129_DDA</strain>
        <tissue evidence="1">Liver</tissue>
    </source>
</reference>
<feature type="non-terminal residue" evidence="1">
    <location>
        <position position="1"/>
    </location>
</feature>
<evidence type="ECO:0000313" key="2">
    <source>
        <dbReference type="Proteomes" id="UP001066276"/>
    </source>
</evidence>
<feature type="non-terminal residue" evidence="1">
    <location>
        <position position="53"/>
    </location>
</feature>
<proteinExistence type="predicted"/>
<dbReference type="EMBL" id="JANPWB010000006">
    <property type="protein sequence ID" value="KAJ1175109.1"/>
    <property type="molecule type" value="Genomic_DNA"/>
</dbReference>
<dbReference type="Proteomes" id="UP001066276">
    <property type="component" value="Chromosome 3_2"/>
</dbReference>
<gene>
    <name evidence="1" type="ORF">NDU88_000400</name>
</gene>
<sequence length="53" mass="6058">GVEKQRTIPNNMDTQECIESSTRVWLYTHTTGKVYQQLGVCKPLTNHSATHVR</sequence>
<evidence type="ECO:0000313" key="1">
    <source>
        <dbReference type="EMBL" id="KAJ1175109.1"/>
    </source>
</evidence>
<keyword evidence="2" id="KW-1185">Reference proteome</keyword>
<comment type="caution">
    <text evidence="1">The sequence shown here is derived from an EMBL/GenBank/DDBJ whole genome shotgun (WGS) entry which is preliminary data.</text>
</comment>
<accession>A0AAV7TFL4</accession>
<organism evidence="1 2">
    <name type="scientific">Pleurodeles waltl</name>
    <name type="common">Iberian ribbed newt</name>
    <dbReference type="NCBI Taxonomy" id="8319"/>
    <lineage>
        <taxon>Eukaryota</taxon>
        <taxon>Metazoa</taxon>
        <taxon>Chordata</taxon>
        <taxon>Craniata</taxon>
        <taxon>Vertebrata</taxon>
        <taxon>Euteleostomi</taxon>
        <taxon>Amphibia</taxon>
        <taxon>Batrachia</taxon>
        <taxon>Caudata</taxon>
        <taxon>Salamandroidea</taxon>
        <taxon>Salamandridae</taxon>
        <taxon>Pleurodelinae</taxon>
        <taxon>Pleurodeles</taxon>
    </lineage>
</organism>